<comment type="caution">
    <text evidence="1">The sequence shown here is derived from an EMBL/GenBank/DDBJ whole genome shotgun (WGS) entry which is preliminary data.</text>
</comment>
<name>A0ABP6EL90_9ACTN</name>
<dbReference type="Proteomes" id="UP001501666">
    <property type="component" value="Unassembled WGS sequence"/>
</dbReference>
<evidence type="ECO:0000313" key="2">
    <source>
        <dbReference type="Proteomes" id="UP001501666"/>
    </source>
</evidence>
<gene>
    <name evidence="1" type="ORF">GCM10010412_050730</name>
</gene>
<accession>A0ABP6EL90</accession>
<dbReference type="EMBL" id="BAAATE010000013">
    <property type="protein sequence ID" value="GAA2671257.1"/>
    <property type="molecule type" value="Genomic_DNA"/>
</dbReference>
<protein>
    <submittedName>
        <fullName evidence="1">Uncharacterized protein</fullName>
    </submittedName>
</protein>
<organism evidence="1 2">
    <name type="scientific">Nonomuraea recticatena</name>
    <dbReference type="NCBI Taxonomy" id="46178"/>
    <lineage>
        <taxon>Bacteria</taxon>
        <taxon>Bacillati</taxon>
        <taxon>Actinomycetota</taxon>
        <taxon>Actinomycetes</taxon>
        <taxon>Streptosporangiales</taxon>
        <taxon>Streptosporangiaceae</taxon>
        <taxon>Nonomuraea</taxon>
    </lineage>
</organism>
<reference evidence="2" key="1">
    <citation type="journal article" date="2019" name="Int. J. Syst. Evol. Microbiol.">
        <title>The Global Catalogue of Microorganisms (GCM) 10K type strain sequencing project: providing services to taxonomists for standard genome sequencing and annotation.</title>
        <authorList>
            <consortium name="The Broad Institute Genomics Platform"/>
            <consortium name="The Broad Institute Genome Sequencing Center for Infectious Disease"/>
            <person name="Wu L."/>
            <person name="Ma J."/>
        </authorList>
    </citation>
    <scope>NUCLEOTIDE SEQUENCE [LARGE SCALE GENOMIC DNA]</scope>
    <source>
        <strain evidence="2">JCM 6835</strain>
    </source>
</reference>
<proteinExistence type="predicted"/>
<evidence type="ECO:0000313" key="1">
    <source>
        <dbReference type="EMBL" id="GAA2671257.1"/>
    </source>
</evidence>
<keyword evidence="2" id="KW-1185">Reference proteome</keyword>
<sequence length="128" mass="13928">MVALVPVRGHGGLTPVLTLDTYLSLGRLRGLPPGETRGMTNDARPTADDLLRHARQFHELAVLLRYDKDFEGRFSAAVEAGDEGELSSLLAPLGMEGASVAAEGERGFDPCERCWFWQGKLVCVPICM</sequence>